<gene>
    <name evidence="2" type="ORF">SAMN05216375_1321</name>
    <name evidence="1" type="ORF">TR210_1987</name>
</gene>
<keyword evidence="4" id="KW-1185">Reference proteome</keyword>
<reference evidence="1 3" key="1">
    <citation type="submission" date="2016-02" db="EMBL/GenBank/DDBJ databases">
        <authorList>
            <person name="Wen L."/>
            <person name="He K."/>
            <person name="Yang H."/>
        </authorList>
    </citation>
    <scope>NUCLEOTIDE SEQUENCE [LARGE SCALE GENOMIC DNA]</scope>
    <source>
        <strain evidence="1">Trichococcus_R210</strain>
    </source>
</reference>
<organism evidence="1 3">
    <name type="scientific">Trichococcus ilyis</name>
    <dbReference type="NCBI Taxonomy" id="640938"/>
    <lineage>
        <taxon>Bacteria</taxon>
        <taxon>Bacillati</taxon>
        <taxon>Bacillota</taxon>
        <taxon>Bacilli</taxon>
        <taxon>Lactobacillales</taxon>
        <taxon>Carnobacteriaceae</taxon>
        <taxon>Trichococcus</taxon>
    </lineage>
</organism>
<dbReference type="EMBL" id="FJNB01000014">
    <property type="protein sequence ID" value="CZR03247.1"/>
    <property type="molecule type" value="Genomic_DNA"/>
</dbReference>
<dbReference type="Proteomes" id="UP000199280">
    <property type="component" value="Unassembled WGS sequence"/>
</dbReference>
<proteinExistence type="predicted"/>
<dbReference type="AlphaFoldDB" id="A0A143Z260"/>
<reference evidence="2 4" key="2">
    <citation type="submission" date="2016-10" db="EMBL/GenBank/DDBJ databases">
        <authorList>
            <person name="Varghese N."/>
            <person name="Submissions S."/>
        </authorList>
    </citation>
    <scope>NUCLEOTIDE SEQUENCE [LARGE SCALE GENOMIC DNA]</scope>
    <source>
        <strain evidence="2 4">DSM 22150</strain>
    </source>
</reference>
<protein>
    <submittedName>
        <fullName evidence="1">Uncharacterized protein</fullName>
    </submittedName>
</protein>
<evidence type="ECO:0000313" key="3">
    <source>
        <dbReference type="Proteomes" id="UP000076878"/>
    </source>
</evidence>
<sequence length="62" mass="7470">MCQKYGVAQSRKMSHDHLFKLLYEWNCFIVRTYLALTIHTNDFKRCFFAILKKLEEQAVRNA</sequence>
<accession>A0A143Z260</accession>
<dbReference type="EMBL" id="FNYT01000032">
    <property type="protein sequence ID" value="SEJ85665.1"/>
    <property type="molecule type" value="Genomic_DNA"/>
</dbReference>
<evidence type="ECO:0000313" key="2">
    <source>
        <dbReference type="EMBL" id="SEJ85665.1"/>
    </source>
</evidence>
<name>A0A143Z260_9LACT</name>
<dbReference type="Proteomes" id="UP000076878">
    <property type="component" value="Unassembled WGS sequence"/>
</dbReference>
<dbReference type="STRING" id="640938.TR210_1987"/>
<evidence type="ECO:0000313" key="1">
    <source>
        <dbReference type="EMBL" id="CZR03247.1"/>
    </source>
</evidence>
<evidence type="ECO:0000313" key="4">
    <source>
        <dbReference type="Proteomes" id="UP000199280"/>
    </source>
</evidence>